<protein>
    <submittedName>
        <fullName evidence="1">WD40 repeat-like protein</fullName>
    </submittedName>
</protein>
<accession>A0ACD0NQ24</accession>
<evidence type="ECO:0000313" key="2">
    <source>
        <dbReference type="Proteomes" id="UP000245626"/>
    </source>
</evidence>
<name>A0ACD0NQ24_9BASI</name>
<proteinExistence type="predicted"/>
<gene>
    <name evidence="1" type="ORF">IE53DRAFT_301603</name>
</gene>
<evidence type="ECO:0000313" key="1">
    <source>
        <dbReference type="EMBL" id="PWN47923.1"/>
    </source>
</evidence>
<keyword evidence="2" id="KW-1185">Reference proteome</keyword>
<reference evidence="1 2" key="1">
    <citation type="journal article" date="2018" name="Mol. Biol. Evol.">
        <title>Broad Genomic Sampling Reveals a Smut Pathogenic Ancestry of the Fungal Clade Ustilaginomycotina.</title>
        <authorList>
            <person name="Kijpornyongpan T."/>
            <person name="Mondo S.J."/>
            <person name="Barry K."/>
            <person name="Sandor L."/>
            <person name="Lee J."/>
            <person name="Lipzen A."/>
            <person name="Pangilinan J."/>
            <person name="LaButti K."/>
            <person name="Hainaut M."/>
            <person name="Henrissat B."/>
            <person name="Grigoriev I.V."/>
            <person name="Spatafora J.W."/>
            <person name="Aime M.C."/>
        </authorList>
    </citation>
    <scope>NUCLEOTIDE SEQUENCE [LARGE SCALE GENOMIC DNA]</scope>
    <source>
        <strain evidence="1 2">SA 807</strain>
    </source>
</reference>
<dbReference type="EMBL" id="KZ820306">
    <property type="protein sequence ID" value="PWN47923.1"/>
    <property type="molecule type" value="Genomic_DNA"/>
</dbReference>
<dbReference type="Proteomes" id="UP000245626">
    <property type="component" value="Unassembled WGS sequence"/>
</dbReference>
<organism evidence="1 2">
    <name type="scientific">Violaceomyces palustris</name>
    <dbReference type="NCBI Taxonomy" id="1673888"/>
    <lineage>
        <taxon>Eukaryota</taxon>
        <taxon>Fungi</taxon>
        <taxon>Dikarya</taxon>
        <taxon>Basidiomycota</taxon>
        <taxon>Ustilaginomycotina</taxon>
        <taxon>Ustilaginomycetes</taxon>
        <taxon>Violaceomycetales</taxon>
        <taxon>Violaceomycetaceae</taxon>
        <taxon>Violaceomyces</taxon>
    </lineage>
</organism>
<feature type="non-terminal residue" evidence="1">
    <location>
        <position position="1"/>
    </location>
</feature>
<feature type="non-terminal residue" evidence="1">
    <location>
        <position position="799"/>
    </location>
</feature>
<sequence length="799" mass="87613">LCLACSSNIPTPSTNKTASTADRPFIHSCCSRPICPSCYGANPRLITFCPLCEDVTTAFRKGPRRDVTRIGQVVWDWDHLWLPPQPGGGDRDHPPPYPEPDPPSKSQPDGQGGFVIQEEEDDDEDGEGGKQDSDSGGAEMELDDPIAREGEEERSEKLSIHHPNATPSADQGLIAGGGDGDRDGTTKYWLRPNDTLQGLSIRFNIATHRICKINNLPASTTWSNPNLLHTRSFILLPTPCVAKVLNDHTVSSTTTSSPSEIDRALKGPPRLSREEKTRNIRRETEARFLAREETCLADPKLAAKVYVGLVEEELNWVDFGEAEVVGKDGAEVEASRRPQADCSGANDEDEQEGIEKGLDQARKARYQVILAQAVAKWEMDSVWERQQRLSGRIGPEARSPSRKKREAEEGKGKGKGMGSWLSSIGKMLSPNGQEAVESDGGDRRTEREEEEGGSRAPAPPELRMVRENRFRAHSGPVNTVRYNSSGKYLLSGGSDRQIRLWNSKTTSSPSSAIRGLGGVPLDECIQTYSGHSYEILGLDISSDNSKFVSGGGDKSVMVWDVSTGEIVRRFSGHVGKINDVKFGGVEFSDRSGIGGGEVEVTSSSLVLTGGFDSKVRIFDMRSRGNWRPIMQLEEARDSITCIQLDGKEKILTSSVDGNLRTYDLRYGELRCDLIDVPITSLSLPRPYDNRTVLITTLDSKHRLLQLETGECLTTLRGHTNTSYRCHSDLLSTEKGGGDLALGGDEEGNVFLWDTLDSNRRSEARPSDQDGKPILWSEFNPVRGVDQFVTAGADGSVAVW</sequence>